<dbReference type="Proteomes" id="UP000187181">
    <property type="component" value="Unassembled WGS sequence"/>
</dbReference>
<reference evidence="2" key="1">
    <citation type="submission" date="2017-01" db="EMBL/GenBank/DDBJ databases">
        <authorList>
            <person name="Varghese N."/>
            <person name="Submissions S."/>
        </authorList>
    </citation>
    <scope>NUCLEOTIDE SEQUENCE [LARGE SCALE GENOMIC DNA]</scope>
    <source>
        <strain evidence="2">LP100</strain>
    </source>
</reference>
<name>A0A1R3XH31_9BACT</name>
<proteinExistence type="predicted"/>
<dbReference type="AlphaFoldDB" id="A0A1R3XH31"/>
<accession>A0A1R3XH31</accession>
<evidence type="ECO:0000313" key="1">
    <source>
        <dbReference type="EMBL" id="SIT90620.1"/>
    </source>
</evidence>
<protein>
    <submittedName>
        <fullName evidence="1">Three-Cys-motif partner protein</fullName>
    </submittedName>
</protein>
<keyword evidence="2" id="KW-1185">Reference proteome</keyword>
<evidence type="ECO:0000313" key="2">
    <source>
        <dbReference type="Proteomes" id="UP000187181"/>
    </source>
</evidence>
<sequence>MAATPSDFFKTNRTASEIKAELLPSFFEVWATVMLQHAGASERLLRCIDLQAGLDLNESSPAVMQLLRQVYKSTGSRTDLNKGMGLMLYDADTYTLTELQERVAQLPFYQDLVNLPVFLQEESEEAPMERLLTDQPSFAFLDPTQEGIPQQFLLHAIQKSEADLLMLFSPKALETAVKKARAESQLQEIFAERLEAIRVFYKQNRNADRREEYLLDCFEGIFRGKDFYTLRFRINLTDKRQTSQYLVFSVKSEQVYLRLKELLERYSDYQEDGVPLFGANLQAQQMSLFHEHYRYAVARLAQELLADAGTYNNRTLQHIYEQHSLGTHYTLANYQIAYERLMRQGLVRFINPKTGQPVTKLTAASLIRYSLRK</sequence>
<gene>
    <name evidence="1" type="ORF">SAMN05444128_2337</name>
</gene>
<dbReference type="RefSeq" id="WP_076669035.1">
    <property type="nucleotide sequence ID" value="NZ_FTPP01000002.1"/>
</dbReference>
<dbReference type="EMBL" id="FTPP01000002">
    <property type="protein sequence ID" value="SIT90620.1"/>
    <property type="molecule type" value="Genomic_DNA"/>
</dbReference>
<organism evidence="1 2">
    <name type="scientific">Pontibacter indicus</name>
    <dbReference type="NCBI Taxonomy" id="1317125"/>
    <lineage>
        <taxon>Bacteria</taxon>
        <taxon>Pseudomonadati</taxon>
        <taxon>Bacteroidota</taxon>
        <taxon>Cytophagia</taxon>
        <taxon>Cytophagales</taxon>
        <taxon>Hymenobacteraceae</taxon>
        <taxon>Pontibacter</taxon>
    </lineage>
</organism>